<keyword evidence="12" id="KW-0505">Motor protein</keyword>
<keyword evidence="7" id="KW-0963">Cytoplasm</keyword>
<sequence length="265" mass="29819">MISDIWSIAESVEIPISSPQRTLLIVGERKAGKSSIVQNFLLQNSEEAPKATVALEYKFARSTSDSVAHIYELGGGRLLSNLINFPITEETLENLILIIALDLSIPYKVLDSLLYWFQVSKARIEEIQEKGGKGAGKKAKNIGTAKIMVIGCKYDIFANQESESRKWMGRVLRYFCLKNKASLFYYSSNEARLSGAVRQTLSHYLFDENVRAYDQKDHSQALQISEGVDSFELIGPPPGGKNVDNPDYEWKKAFAKTFPKPEKRK</sequence>
<organism evidence="15 16">
    <name type="scientific">Stentor coeruleus</name>
    <dbReference type="NCBI Taxonomy" id="5963"/>
    <lineage>
        <taxon>Eukaryota</taxon>
        <taxon>Sar</taxon>
        <taxon>Alveolata</taxon>
        <taxon>Ciliophora</taxon>
        <taxon>Postciliodesmatophora</taxon>
        <taxon>Heterotrichea</taxon>
        <taxon>Heterotrichida</taxon>
        <taxon>Stentoridae</taxon>
        <taxon>Stentor</taxon>
    </lineage>
</organism>
<dbReference type="InterPro" id="IPR022780">
    <property type="entry name" value="Dynein_light_int_chain"/>
</dbReference>
<evidence type="ECO:0000256" key="13">
    <source>
        <dbReference type="ARBA" id="ARBA00023212"/>
    </source>
</evidence>
<dbReference type="OrthoDB" id="10263060at2759"/>
<comment type="caution">
    <text evidence="15">The sequence shown here is derived from an EMBL/GenBank/DDBJ whole genome shotgun (WGS) entry which is preliminary data.</text>
</comment>
<keyword evidence="8" id="KW-0493">Microtubule</keyword>
<dbReference type="GO" id="GO:0005813">
    <property type="term" value="C:centrosome"/>
    <property type="evidence" value="ECO:0007669"/>
    <property type="project" value="UniProtKB-SubCell"/>
</dbReference>
<comment type="similarity">
    <text evidence="4">Belongs to the dynein light intermediate chain family.</text>
</comment>
<dbReference type="GO" id="GO:0036064">
    <property type="term" value="C:ciliary basal body"/>
    <property type="evidence" value="ECO:0007669"/>
    <property type="project" value="TreeGrafter"/>
</dbReference>
<dbReference type="AlphaFoldDB" id="A0A1R2CA22"/>
<accession>A0A1R2CA22</accession>
<evidence type="ECO:0000256" key="4">
    <source>
        <dbReference type="ARBA" id="ARBA00006831"/>
    </source>
</evidence>
<evidence type="ECO:0000256" key="11">
    <source>
        <dbReference type="ARBA" id="ARBA00023069"/>
    </source>
</evidence>
<evidence type="ECO:0000256" key="9">
    <source>
        <dbReference type="ARBA" id="ARBA00022794"/>
    </source>
</evidence>
<dbReference type="Gene3D" id="3.40.50.300">
    <property type="entry name" value="P-loop containing nucleotide triphosphate hydrolases"/>
    <property type="match status" value="1"/>
</dbReference>
<evidence type="ECO:0000256" key="1">
    <source>
        <dbReference type="ARBA" id="ARBA00004120"/>
    </source>
</evidence>
<dbReference type="InterPro" id="IPR040045">
    <property type="entry name" value="DYNC2LI1"/>
</dbReference>
<dbReference type="InterPro" id="IPR027417">
    <property type="entry name" value="P-loop_NTPase"/>
</dbReference>
<dbReference type="GO" id="GO:0005930">
    <property type="term" value="C:axoneme"/>
    <property type="evidence" value="ECO:0007669"/>
    <property type="project" value="UniProtKB-SubCell"/>
</dbReference>
<keyword evidence="6" id="KW-0217">Developmental protein</keyword>
<evidence type="ECO:0000256" key="2">
    <source>
        <dbReference type="ARBA" id="ARBA00004300"/>
    </source>
</evidence>
<evidence type="ECO:0000256" key="5">
    <source>
        <dbReference type="ARBA" id="ARBA00018863"/>
    </source>
</evidence>
<evidence type="ECO:0000256" key="14">
    <source>
        <dbReference type="ARBA" id="ARBA00023273"/>
    </source>
</evidence>
<name>A0A1R2CA22_9CILI</name>
<dbReference type="GO" id="GO:0045504">
    <property type="term" value="F:dynein heavy chain binding"/>
    <property type="evidence" value="ECO:0007669"/>
    <property type="project" value="TreeGrafter"/>
</dbReference>
<evidence type="ECO:0000256" key="10">
    <source>
        <dbReference type="ARBA" id="ARBA00023017"/>
    </source>
</evidence>
<dbReference type="EMBL" id="MPUH01000224">
    <property type="protein sequence ID" value="OMJ85848.1"/>
    <property type="molecule type" value="Genomic_DNA"/>
</dbReference>
<evidence type="ECO:0000256" key="12">
    <source>
        <dbReference type="ARBA" id="ARBA00023175"/>
    </source>
</evidence>
<evidence type="ECO:0000256" key="7">
    <source>
        <dbReference type="ARBA" id="ARBA00022490"/>
    </source>
</evidence>
<dbReference type="GO" id="GO:0005874">
    <property type="term" value="C:microtubule"/>
    <property type="evidence" value="ECO:0007669"/>
    <property type="project" value="UniProtKB-KW"/>
</dbReference>
<dbReference type="PANTHER" id="PTHR13236">
    <property type="entry name" value="DYNEIN 2 LIGHT INTERMEDIATE CHAIN, ISOFORM 2"/>
    <property type="match status" value="1"/>
</dbReference>
<evidence type="ECO:0000256" key="8">
    <source>
        <dbReference type="ARBA" id="ARBA00022701"/>
    </source>
</evidence>
<gene>
    <name evidence="15" type="ORF">SteCoe_12762</name>
</gene>
<evidence type="ECO:0000313" key="15">
    <source>
        <dbReference type="EMBL" id="OMJ85848.1"/>
    </source>
</evidence>
<evidence type="ECO:0000256" key="6">
    <source>
        <dbReference type="ARBA" id="ARBA00022473"/>
    </source>
</evidence>
<comment type="subcellular location">
    <subcellularLocation>
        <location evidence="3">Cytoplasm</location>
        <location evidence="3">Cytoskeleton</location>
        <location evidence="3">Cilium axoneme</location>
    </subcellularLocation>
    <subcellularLocation>
        <location evidence="1">Cytoplasm</location>
        <location evidence="1">Cytoskeleton</location>
        <location evidence="1">Cilium basal body</location>
    </subcellularLocation>
    <subcellularLocation>
        <location evidence="2">Cytoplasm</location>
        <location evidence="2">Cytoskeleton</location>
        <location evidence="2">Microtubule organizing center</location>
        <location evidence="2">Centrosome</location>
    </subcellularLocation>
</comment>
<keyword evidence="16" id="KW-1185">Reference proteome</keyword>
<keyword evidence="13" id="KW-0206">Cytoskeleton</keyword>
<dbReference type="Proteomes" id="UP000187209">
    <property type="component" value="Unassembled WGS sequence"/>
</dbReference>
<keyword evidence="11" id="KW-0969">Cilium</keyword>
<dbReference type="Pfam" id="PF05783">
    <property type="entry name" value="DLIC"/>
    <property type="match status" value="2"/>
</dbReference>
<dbReference type="GO" id="GO:0005868">
    <property type="term" value="C:cytoplasmic dynein complex"/>
    <property type="evidence" value="ECO:0007669"/>
    <property type="project" value="InterPro"/>
</dbReference>
<keyword evidence="14" id="KW-0966">Cell projection</keyword>
<dbReference type="GO" id="GO:0035721">
    <property type="term" value="P:intraciliary retrograde transport"/>
    <property type="evidence" value="ECO:0007669"/>
    <property type="project" value="InterPro"/>
</dbReference>
<keyword evidence="9" id="KW-0970">Cilium biogenesis/degradation</keyword>
<protein>
    <recommendedName>
        <fullName evidence="5">Cytoplasmic dynein 2 light intermediate chain 1</fullName>
    </recommendedName>
</protein>
<reference evidence="15 16" key="1">
    <citation type="submission" date="2016-11" db="EMBL/GenBank/DDBJ databases">
        <title>The macronuclear genome of Stentor coeruleus: a giant cell with tiny introns.</title>
        <authorList>
            <person name="Slabodnick M."/>
            <person name="Ruby J.G."/>
            <person name="Reiff S.B."/>
            <person name="Swart E.C."/>
            <person name="Gosai S."/>
            <person name="Prabakaran S."/>
            <person name="Witkowska E."/>
            <person name="Larue G.E."/>
            <person name="Fisher S."/>
            <person name="Freeman R.M."/>
            <person name="Gunawardena J."/>
            <person name="Chu W."/>
            <person name="Stover N.A."/>
            <person name="Gregory B.D."/>
            <person name="Nowacki M."/>
            <person name="Derisi J."/>
            <person name="Roy S.W."/>
            <person name="Marshall W.F."/>
            <person name="Sood P."/>
        </authorList>
    </citation>
    <scope>NUCLEOTIDE SEQUENCE [LARGE SCALE GENOMIC DNA]</scope>
    <source>
        <strain evidence="15">WM001</strain>
    </source>
</reference>
<dbReference type="GO" id="GO:0035735">
    <property type="term" value="P:intraciliary transport involved in cilium assembly"/>
    <property type="evidence" value="ECO:0007669"/>
    <property type="project" value="InterPro"/>
</dbReference>
<evidence type="ECO:0000313" key="16">
    <source>
        <dbReference type="Proteomes" id="UP000187209"/>
    </source>
</evidence>
<dbReference type="SUPFAM" id="SSF52540">
    <property type="entry name" value="P-loop containing nucleoside triphosphate hydrolases"/>
    <property type="match status" value="1"/>
</dbReference>
<keyword evidence="10" id="KW-0243">Dynein</keyword>
<dbReference type="PANTHER" id="PTHR13236:SF0">
    <property type="entry name" value="CYTOPLASMIC DYNEIN 2 LIGHT INTERMEDIATE CHAIN 1"/>
    <property type="match status" value="1"/>
</dbReference>
<evidence type="ECO:0000256" key="3">
    <source>
        <dbReference type="ARBA" id="ARBA00004430"/>
    </source>
</evidence>
<proteinExistence type="inferred from homology"/>